<dbReference type="Proteomes" id="UP000653578">
    <property type="component" value="Unassembled WGS sequence"/>
</dbReference>
<evidence type="ECO:0000256" key="2">
    <source>
        <dbReference type="ARBA" id="ARBA00022729"/>
    </source>
</evidence>
<keyword evidence="4" id="KW-0564">Palmitate</keyword>
<feature type="chain" id="PRO_5045067546" evidence="7">
    <location>
        <begin position="20"/>
        <end position="523"/>
    </location>
</feature>
<evidence type="ECO:0000256" key="4">
    <source>
        <dbReference type="ARBA" id="ARBA00023139"/>
    </source>
</evidence>
<dbReference type="Pfam" id="PF01547">
    <property type="entry name" value="SBP_bac_1"/>
    <property type="match status" value="1"/>
</dbReference>
<feature type="region of interest" description="Disordered" evidence="6">
    <location>
        <begin position="24"/>
        <end position="46"/>
    </location>
</feature>
<dbReference type="SUPFAM" id="SSF53850">
    <property type="entry name" value="Periplasmic binding protein-like II"/>
    <property type="match status" value="1"/>
</dbReference>
<reference evidence="8 9" key="1">
    <citation type="submission" date="2019-10" db="EMBL/GenBank/DDBJ databases">
        <title>Description of Paenibacillus humi sp. nov.</title>
        <authorList>
            <person name="Carlier A."/>
            <person name="Qi S."/>
        </authorList>
    </citation>
    <scope>NUCLEOTIDE SEQUENCE [LARGE SCALE GENOMIC DNA]</scope>
    <source>
        <strain evidence="8 9">LMG 31461</strain>
    </source>
</reference>
<evidence type="ECO:0000256" key="7">
    <source>
        <dbReference type="SAM" id="SignalP"/>
    </source>
</evidence>
<evidence type="ECO:0000313" key="9">
    <source>
        <dbReference type="Proteomes" id="UP000653578"/>
    </source>
</evidence>
<evidence type="ECO:0000256" key="5">
    <source>
        <dbReference type="ARBA" id="ARBA00023288"/>
    </source>
</evidence>
<organism evidence="8 9">
    <name type="scientific">Paenibacillus plantarum</name>
    <dbReference type="NCBI Taxonomy" id="2654975"/>
    <lineage>
        <taxon>Bacteria</taxon>
        <taxon>Bacillati</taxon>
        <taxon>Bacillota</taxon>
        <taxon>Bacilli</taxon>
        <taxon>Bacillales</taxon>
        <taxon>Paenibacillaceae</taxon>
        <taxon>Paenibacillus</taxon>
    </lineage>
</organism>
<proteinExistence type="predicted"/>
<sequence>MKRNAMMILTVMLGLSILAGCSGSKTEENASGETKNTASGSNGSTSAPVLEKKTFKALLDSNPTFPYSKDWPIWKWIEEKTGVTLDVQTPSGKLGDSLNLVVASNSMPDLMYIPTRVTANKFGQQGALVNILDYLNQMPNLSAWLKKYPEEGKAVLSSEGKMYMFPNQGFGETNRMIWLYREDIFRKNGLTPPKNYDELYTVLKKLKELYPSSYPLSMRFGQIPDEMYANLTTNFNTGENVYYNFDKKDWGFGPTEDAYKAMLGAWNKFYKEGLIPPDFLTTQTKQWQDMISNSNSFITIDYISRIDFFNNAMRKDNSEYNMQFMAPPAGISGGKQLNPYFQYLEGGLTVASTSKNVKDIMKYMDFFYSEEGKTLTSWGKEGETFTVENGQKKFKPEFTDVTEMRKKTGLQTSGDYTWIDFGAHLSLFSKDLRAAYQEVVKYDLPAMQPKPAFTEEENERLAVTGQAVKKSRDENFAKFVTGSRSLSEWDKYVKEIEGLGVQKLVDTYKTANKRVESVELKSK</sequence>
<comment type="caution">
    <text evidence="8">The sequence shown here is derived from an EMBL/GenBank/DDBJ whole genome shotgun (WGS) entry which is preliminary data.</text>
</comment>
<evidence type="ECO:0000256" key="3">
    <source>
        <dbReference type="ARBA" id="ARBA00023136"/>
    </source>
</evidence>
<protein>
    <submittedName>
        <fullName evidence="8">Extracellular solute-binding protein</fullName>
    </submittedName>
</protein>
<keyword evidence="5" id="KW-0449">Lipoprotein</keyword>
<evidence type="ECO:0000256" key="6">
    <source>
        <dbReference type="SAM" id="MobiDB-lite"/>
    </source>
</evidence>
<feature type="compositionally biased region" description="Polar residues" evidence="6">
    <location>
        <begin position="29"/>
        <end position="46"/>
    </location>
</feature>
<keyword evidence="1" id="KW-1003">Cell membrane</keyword>
<dbReference type="PANTHER" id="PTHR43649:SF33">
    <property type="entry name" value="POLYGALACTURONAN_RHAMNOGALACTURONAN-BINDING PROTEIN YTCQ"/>
    <property type="match status" value="1"/>
</dbReference>
<keyword evidence="2 7" id="KW-0732">Signal</keyword>
<keyword evidence="3" id="KW-0472">Membrane</keyword>
<dbReference type="EMBL" id="WHNY01000026">
    <property type="protein sequence ID" value="NOU64017.1"/>
    <property type="molecule type" value="Genomic_DNA"/>
</dbReference>
<evidence type="ECO:0000313" key="8">
    <source>
        <dbReference type="EMBL" id="NOU64017.1"/>
    </source>
</evidence>
<feature type="signal peptide" evidence="7">
    <location>
        <begin position="1"/>
        <end position="19"/>
    </location>
</feature>
<dbReference type="RefSeq" id="WP_171629757.1">
    <property type="nucleotide sequence ID" value="NZ_WHNY01000026.1"/>
</dbReference>
<keyword evidence="9" id="KW-1185">Reference proteome</keyword>
<dbReference type="InterPro" id="IPR006059">
    <property type="entry name" value="SBP"/>
</dbReference>
<gene>
    <name evidence="8" type="ORF">GC096_08270</name>
</gene>
<dbReference type="InterPro" id="IPR050490">
    <property type="entry name" value="Bact_solute-bd_prot1"/>
</dbReference>
<dbReference type="PROSITE" id="PS51257">
    <property type="entry name" value="PROKAR_LIPOPROTEIN"/>
    <property type="match status" value="1"/>
</dbReference>
<dbReference type="Gene3D" id="3.40.190.10">
    <property type="entry name" value="Periplasmic binding protein-like II"/>
    <property type="match status" value="2"/>
</dbReference>
<evidence type="ECO:0000256" key="1">
    <source>
        <dbReference type="ARBA" id="ARBA00022475"/>
    </source>
</evidence>
<accession>A0ABX1X6I1</accession>
<dbReference type="PANTHER" id="PTHR43649">
    <property type="entry name" value="ARABINOSE-BINDING PROTEIN-RELATED"/>
    <property type="match status" value="1"/>
</dbReference>
<name>A0ABX1X6I1_9BACL</name>